<sequence length="337" mass="38668">MISLRKLPLFIFVVYSWQCSGNYVSALSTLADSTSMESLFTKVQKTKFDKNGNADKLTNYDNSMESLFDRSMDSITDNSMESPFDRSMESLFPKRRDFHGDYEDTIPTDTYSQKGGYTDTHYNNSGEDLYHVMYKNNGHGQTKAKAKTGVHLPMFDEYPTEEHKYYSNSNNFHRGNTTKPKIHKGISSICNFFDKIDAKFESEMKRYLDIEEEEKHKYSVRKLKGTGKLSHFFSKYRVFAPLGVLGIISLLILTSLVEMKFFATSSVLLSLGSASSSTTLFYPVLFVMFYVLPLMAAALICGGYGLLLFYYIRKLNKMGRSRKYIKKLSAMRNKDDE</sequence>
<dbReference type="VEuPathDB" id="PlasmoDB:PKA1H_140079200"/>
<name>A0A1Y3DFW0_PLAKN</name>
<keyword evidence="2" id="KW-0732">Signal</keyword>
<evidence type="ECO:0000313" key="4">
    <source>
        <dbReference type="Proteomes" id="UP000195012"/>
    </source>
</evidence>
<gene>
    <name evidence="3" type="ORF">PKNOH_S140291700</name>
</gene>
<evidence type="ECO:0000256" key="1">
    <source>
        <dbReference type="SAM" id="Phobius"/>
    </source>
</evidence>
<feature type="signal peptide" evidence="2">
    <location>
        <begin position="1"/>
        <end position="21"/>
    </location>
</feature>
<dbReference type="OrthoDB" id="389525at2759"/>
<feature type="chain" id="PRO_5011000165" description="Pv-fam-d protein" evidence="2">
    <location>
        <begin position="22"/>
        <end position="337"/>
    </location>
</feature>
<evidence type="ECO:0000256" key="2">
    <source>
        <dbReference type="SAM" id="SignalP"/>
    </source>
</evidence>
<dbReference type="Proteomes" id="UP000195012">
    <property type="component" value="Unassembled WGS sequence"/>
</dbReference>
<feature type="transmembrane region" description="Helical" evidence="1">
    <location>
        <begin position="279"/>
        <end position="312"/>
    </location>
</feature>
<evidence type="ECO:0000313" key="3">
    <source>
        <dbReference type="EMBL" id="OTN63861.1"/>
    </source>
</evidence>
<protein>
    <recommendedName>
        <fullName evidence="5">Pv-fam-d protein</fullName>
    </recommendedName>
</protein>
<keyword evidence="1" id="KW-0812">Transmembrane</keyword>
<dbReference type="EMBL" id="NETL01000028">
    <property type="protein sequence ID" value="OTN63861.1"/>
    <property type="molecule type" value="Genomic_DNA"/>
</dbReference>
<reference evidence="3 4" key="1">
    <citation type="submission" date="2017-05" db="EMBL/GenBank/DDBJ databases">
        <title>PacBio assembly of a Plasmodium knowlesi genome sequence with Hi-C correction and manual annotation of the SICAvar gene family.</title>
        <authorList>
            <person name="Lapp S.A."/>
            <person name="Geraldo J.A."/>
            <person name="Chien J.-T."/>
            <person name="Ay F."/>
            <person name="Pakala S.B."/>
            <person name="Batugedara G."/>
            <person name="Humphrey J.C."/>
            <person name="Debarry J.D."/>
            <person name="Le Roch K.G."/>
            <person name="Galinski M.R."/>
            <person name="Kissinger J.C."/>
        </authorList>
    </citation>
    <scope>NUCLEOTIDE SEQUENCE [LARGE SCALE GENOMIC DNA]</scope>
    <source>
        <strain evidence="4">Malayan Strain Pk1 (A+)</strain>
    </source>
</reference>
<accession>A0A1Y3DFW0</accession>
<feature type="transmembrane region" description="Helical" evidence="1">
    <location>
        <begin position="238"/>
        <end position="259"/>
    </location>
</feature>
<keyword evidence="1" id="KW-0472">Membrane</keyword>
<dbReference type="AlphaFoldDB" id="A0A1Y3DFW0"/>
<comment type="caution">
    <text evidence="3">The sequence shown here is derived from an EMBL/GenBank/DDBJ whole genome shotgun (WGS) entry which is preliminary data.</text>
</comment>
<dbReference type="VEuPathDB" id="PlasmoDB:PKNH_1473000"/>
<proteinExistence type="predicted"/>
<organism evidence="3 4">
    <name type="scientific">Plasmodium knowlesi</name>
    <dbReference type="NCBI Taxonomy" id="5850"/>
    <lineage>
        <taxon>Eukaryota</taxon>
        <taxon>Sar</taxon>
        <taxon>Alveolata</taxon>
        <taxon>Apicomplexa</taxon>
        <taxon>Aconoidasida</taxon>
        <taxon>Haemosporida</taxon>
        <taxon>Plasmodiidae</taxon>
        <taxon>Plasmodium</taxon>
        <taxon>Plasmodium (Plasmodium)</taxon>
    </lineage>
</organism>
<dbReference type="VEuPathDB" id="PlasmoDB:PKNOH_S140291700"/>
<evidence type="ECO:0008006" key="5">
    <source>
        <dbReference type="Google" id="ProtNLM"/>
    </source>
</evidence>
<keyword evidence="1" id="KW-1133">Transmembrane helix</keyword>